<evidence type="ECO:0000313" key="3">
    <source>
        <dbReference type="EMBL" id="KAF9469351.1"/>
    </source>
</evidence>
<dbReference type="OrthoDB" id="3058457at2759"/>
<gene>
    <name evidence="3" type="ORF">BDZ94DRAFT_1303835</name>
</gene>
<feature type="compositionally biased region" description="Acidic residues" evidence="1">
    <location>
        <begin position="75"/>
        <end position="95"/>
    </location>
</feature>
<evidence type="ECO:0000256" key="1">
    <source>
        <dbReference type="SAM" id="MobiDB-lite"/>
    </source>
</evidence>
<keyword evidence="2" id="KW-0472">Membrane</keyword>
<feature type="transmembrane region" description="Helical" evidence="2">
    <location>
        <begin position="20"/>
        <end position="39"/>
    </location>
</feature>
<feature type="region of interest" description="Disordered" evidence="1">
    <location>
        <begin position="55"/>
        <end position="98"/>
    </location>
</feature>
<evidence type="ECO:0000313" key="4">
    <source>
        <dbReference type="Proteomes" id="UP000807353"/>
    </source>
</evidence>
<feature type="compositionally biased region" description="Polar residues" evidence="1">
    <location>
        <begin position="63"/>
        <end position="72"/>
    </location>
</feature>
<keyword evidence="4" id="KW-1185">Reference proteome</keyword>
<proteinExistence type="predicted"/>
<name>A0A9P5YK87_9AGAR</name>
<dbReference type="EMBL" id="MU150230">
    <property type="protein sequence ID" value="KAF9469351.1"/>
    <property type="molecule type" value="Genomic_DNA"/>
</dbReference>
<evidence type="ECO:0000256" key="2">
    <source>
        <dbReference type="SAM" id="Phobius"/>
    </source>
</evidence>
<reference evidence="3" key="1">
    <citation type="submission" date="2020-11" db="EMBL/GenBank/DDBJ databases">
        <authorList>
            <consortium name="DOE Joint Genome Institute"/>
            <person name="Ahrendt S."/>
            <person name="Riley R."/>
            <person name="Andreopoulos W."/>
            <person name="Labutti K."/>
            <person name="Pangilinan J."/>
            <person name="Ruiz-Duenas F.J."/>
            <person name="Barrasa J.M."/>
            <person name="Sanchez-Garcia M."/>
            <person name="Camarero S."/>
            <person name="Miyauchi S."/>
            <person name="Serrano A."/>
            <person name="Linde D."/>
            <person name="Babiker R."/>
            <person name="Drula E."/>
            <person name="Ayuso-Fernandez I."/>
            <person name="Pacheco R."/>
            <person name="Padilla G."/>
            <person name="Ferreira P."/>
            <person name="Barriuso J."/>
            <person name="Kellner H."/>
            <person name="Castanera R."/>
            <person name="Alfaro M."/>
            <person name="Ramirez L."/>
            <person name="Pisabarro A.G."/>
            <person name="Kuo A."/>
            <person name="Tritt A."/>
            <person name="Lipzen A."/>
            <person name="He G."/>
            <person name="Yan M."/>
            <person name="Ng V."/>
            <person name="Cullen D."/>
            <person name="Martin F."/>
            <person name="Rosso M.-N."/>
            <person name="Henrissat B."/>
            <person name="Hibbett D."/>
            <person name="Martinez A.T."/>
            <person name="Grigoriev I.V."/>
        </authorList>
    </citation>
    <scope>NUCLEOTIDE SEQUENCE</scope>
    <source>
        <strain evidence="3">CBS 247.69</strain>
    </source>
</reference>
<protein>
    <submittedName>
        <fullName evidence="3">Uncharacterized protein</fullName>
    </submittedName>
</protein>
<keyword evidence="2" id="KW-0812">Transmembrane</keyword>
<comment type="caution">
    <text evidence="3">The sequence shown here is derived from an EMBL/GenBank/DDBJ whole genome shotgun (WGS) entry which is preliminary data.</text>
</comment>
<keyword evidence="2" id="KW-1133">Transmembrane helix</keyword>
<sequence length="240" mass="27043">MPATIVEQPLPISVQFLSRISTYAHIFESVLAVVLFWLFPSLRPKMPERLTTFRPRSRRYSESDNSVKSMASTLVDEDVTEREENNESDTDDDEDVKVGKFYMPSTPLMKSKSLSLMPFARRMSLPAKRFSEHISTTISSPFQSPIPSPFGSPLSSPVQTPSSILESTCYFSSPGLSDHVTFEEPEEMVNVVVEQSEEAEYVKDGLLVQPITNSKNNGSVTKMKRATKKAKSLLRLRRQL</sequence>
<dbReference type="AlphaFoldDB" id="A0A9P5YK87"/>
<dbReference type="Proteomes" id="UP000807353">
    <property type="component" value="Unassembled WGS sequence"/>
</dbReference>
<accession>A0A9P5YK87</accession>
<organism evidence="3 4">
    <name type="scientific">Collybia nuda</name>
    <dbReference type="NCBI Taxonomy" id="64659"/>
    <lineage>
        <taxon>Eukaryota</taxon>
        <taxon>Fungi</taxon>
        <taxon>Dikarya</taxon>
        <taxon>Basidiomycota</taxon>
        <taxon>Agaricomycotina</taxon>
        <taxon>Agaricomycetes</taxon>
        <taxon>Agaricomycetidae</taxon>
        <taxon>Agaricales</taxon>
        <taxon>Tricholomatineae</taxon>
        <taxon>Clitocybaceae</taxon>
        <taxon>Collybia</taxon>
    </lineage>
</organism>